<name>A0A7C9K8Y2_9PROT</name>
<gene>
    <name evidence="2" type="ORF">GZ085_01955</name>
</gene>
<protein>
    <submittedName>
        <fullName evidence="2">Uncharacterized protein</fullName>
    </submittedName>
</protein>
<proteinExistence type="predicted"/>
<keyword evidence="1" id="KW-0472">Membrane</keyword>
<reference evidence="2 3" key="1">
    <citation type="submission" date="2019-09" db="EMBL/GenBank/DDBJ databases">
        <title>H2 Metabolism Revealed by Metagenomic Analysis in Subglacial Sediment of East Antarctica.</title>
        <authorList>
            <person name="Yang Z."/>
            <person name="Zhang Y."/>
            <person name="Lv Y."/>
            <person name="Yan W."/>
            <person name="Xiao X."/>
            <person name="Sun B."/>
            <person name="Ma H."/>
        </authorList>
    </citation>
    <scope>NUCLEOTIDE SEQUENCE [LARGE SCALE GENOMIC DNA]</scope>
    <source>
        <strain evidence="2">Bin2_2</strain>
    </source>
</reference>
<feature type="transmembrane region" description="Helical" evidence="1">
    <location>
        <begin position="7"/>
        <end position="26"/>
    </location>
</feature>
<evidence type="ECO:0000313" key="3">
    <source>
        <dbReference type="Proteomes" id="UP000483432"/>
    </source>
</evidence>
<feature type="transmembrane region" description="Helical" evidence="1">
    <location>
        <begin position="32"/>
        <end position="64"/>
    </location>
</feature>
<organism evidence="2 3">
    <name type="scientific">Sulfuriferula multivorans</name>
    <dbReference type="NCBI Taxonomy" id="1559896"/>
    <lineage>
        <taxon>Bacteria</taxon>
        <taxon>Pseudomonadati</taxon>
        <taxon>Pseudomonadota</taxon>
        <taxon>Betaproteobacteria</taxon>
        <taxon>Nitrosomonadales</taxon>
        <taxon>Sulfuricellaceae</taxon>
        <taxon>Sulfuriferula</taxon>
    </lineage>
</organism>
<dbReference type="AlphaFoldDB" id="A0A7C9K8Y2"/>
<evidence type="ECO:0000256" key="1">
    <source>
        <dbReference type="SAM" id="Phobius"/>
    </source>
</evidence>
<dbReference type="EMBL" id="JAAFGW010000016">
    <property type="protein sequence ID" value="NDP47154.1"/>
    <property type="molecule type" value="Genomic_DNA"/>
</dbReference>
<sequence>MENAINELLPFIPPFVLIVLLVFWLVRAGLRAALLMLLTVSFMFAIGAWLGGVWAMLFALFIVLGLAHKAGENRSAAARESDAFVVGMMYGGDN</sequence>
<comment type="caution">
    <text evidence="2">The sequence shown here is derived from an EMBL/GenBank/DDBJ whole genome shotgun (WGS) entry which is preliminary data.</text>
</comment>
<keyword evidence="1" id="KW-1133">Transmembrane helix</keyword>
<accession>A0A7C9K8Y2</accession>
<dbReference type="Proteomes" id="UP000483432">
    <property type="component" value="Unassembled WGS sequence"/>
</dbReference>
<evidence type="ECO:0000313" key="2">
    <source>
        <dbReference type="EMBL" id="NDP47154.1"/>
    </source>
</evidence>
<keyword evidence="1" id="KW-0812">Transmembrane</keyword>